<dbReference type="PANTHER" id="PTHR30544">
    <property type="entry name" value="23S RRNA METHYLTRANSFERASE"/>
    <property type="match status" value="1"/>
</dbReference>
<sequence>MSSVHNNQAMELFRRKQRIDPQQIRLFRNAYYKKGESFEVAALQIPARCRSLFWEQFSSLTLSLEEEHHSQQDGATKLLLRTATGHLIETVILRIDSGRTSLCVSSQVGCAAGCQ</sequence>
<dbReference type="AlphaFoldDB" id="A0A3B1E1K9"/>
<name>A0A3B1E1K9_9ZZZZ</name>
<keyword evidence="3" id="KW-0808">Transferase</keyword>
<feature type="non-terminal residue" evidence="3">
    <location>
        <position position="115"/>
    </location>
</feature>
<dbReference type="GO" id="GO:0008168">
    <property type="term" value="F:methyltransferase activity"/>
    <property type="evidence" value="ECO:0007669"/>
    <property type="project" value="UniProtKB-KW"/>
</dbReference>
<dbReference type="GO" id="GO:0070475">
    <property type="term" value="P:rRNA base methylation"/>
    <property type="evidence" value="ECO:0007669"/>
    <property type="project" value="TreeGrafter"/>
</dbReference>
<evidence type="ECO:0000256" key="1">
    <source>
        <dbReference type="ARBA" id="ARBA00001966"/>
    </source>
</evidence>
<gene>
    <name evidence="3" type="ORF">MNBD_PLANCTO02-227</name>
</gene>
<organism evidence="3">
    <name type="scientific">hydrothermal vent metagenome</name>
    <dbReference type="NCBI Taxonomy" id="652676"/>
    <lineage>
        <taxon>unclassified sequences</taxon>
        <taxon>metagenomes</taxon>
        <taxon>ecological metagenomes</taxon>
    </lineage>
</organism>
<dbReference type="EC" id="2.1.1.192" evidence="3"/>
<keyword evidence="2" id="KW-0479">Metal-binding</keyword>
<keyword evidence="2" id="KW-0408">Iron</keyword>
<reference evidence="3" key="1">
    <citation type="submission" date="2018-06" db="EMBL/GenBank/DDBJ databases">
        <authorList>
            <person name="Zhirakovskaya E."/>
        </authorList>
    </citation>
    <scope>NUCLEOTIDE SEQUENCE</scope>
</reference>
<accession>A0A3B1E1K9</accession>
<keyword evidence="2" id="KW-0411">Iron-sulfur</keyword>
<dbReference type="EMBL" id="UOGL01000297">
    <property type="protein sequence ID" value="VAX39115.1"/>
    <property type="molecule type" value="Genomic_DNA"/>
</dbReference>
<dbReference type="GO" id="GO:0030488">
    <property type="term" value="P:tRNA methylation"/>
    <property type="evidence" value="ECO:0007669"/>
    <property type="project" value="TreeGrafter"/>
</dbReference>
<dbReference type="GO" id="GO:0051539">
    <property type="term" value="F:4 iron, 4 sulfur cluster binding"/>
    <property type="evidence" value="ECO:0007669"/>
    <property type="project" value="UniProtKB-KW"/>
</dbReference>
<evidence type="ECO:0000313" key="3">
    <source>
        <dbReference type="EMBL" id="VAX39115.1"/>
    </source>
</evidence>
<dbReference type="InterPro" id="IPR040072">
    <property type="entry name" value="Methyltransferase_A"/>
</dbReference>
<keyword evidence="2" id="KW-0004">4Fe-4S</keyword>
<evidence type="ECO:0000256" key="2">
    <source>
        <dbReference type="ARBA" id="ARBA00022485"/>
    </source>
</evidence>
<comment type="cofactor">
    <cofactor evidence="1">
        <name>[4Fe-4S] cluster</name>
        <dbReference type="ChEBI" id="CHEBI:49883"/>
    </cofactor>
</comment>
<protein>
    <submittedName>
        <fullName evidence="3">23S rRNA (Adenine(2503)-C(2))-methyltransferase @ tRNA (Adenine(37)-C(2))-methyltransferase</fullName>
        <ecNumber evidence="3">2.1.1.192</ecNumber>
    </submittedName>
</protein>
<keyword evidence="3" id="KW-0489">Methyltransferase</keyword>
<proteinExistence type="predicted"/>
<dbReference type="PANTHER" id="PTHR30544:SF5">
    <property type="entry name" value="RADICAL SAM CORE DOMAIN-CONTAINING PROTEIN"/>
    <property type="match status" value="1"/>
</dbReference>
<dbReference type="InterPro" id="IPR013785">
    <property type="entry name" value="Aldolase_TIM"/>
</dbReference>
<dbReference type="Gene3D" id="3.20.20.70">
    <property type="entry name" value="Aldolase class I"/>
    <property type="match status" value="1"/>
</dbReference>